<dbReference type="EnsemblPlants" id="ONIVA08G13590.4">
    <property type="protein sequence ID" value="ONIVA08G13590.4"/>
    <property type="gene ID" value="ONIVA08G13590"/>
</dbReference>
<name>A0A0E0IB48_ORYNI</name>
<dbReference type="Gramene" id="ONIVA08G13590.4">
    <property type="protein sequence ID" value="ONIVA08G13590.4"/>
    <property type="gene ID" value="ONIVA08G13590"/>
</dbReference>
<keyword evidence="2" id="KW-1185">Reference proteome</keyword>
<evidence type="ECO:0000313" key="1">
    <source>
        <dbReference type="EnsemblPlants" id="ONIVA08G13590.4"/>
    </source>
</evidence>
<organism evidence="1">
    <name type="scientific">Oryza nivara</name>
    <name type="common">Indian wild rice</name>
    <name type="synonym">Oryza sativa f. spontanea</name>
    <dbReference type="NCBI Taxonomy" id="4536"/>
    <lineage>
        <taxon>Eukaryota</taxon>
        <taxon>Viridiplantae</taxon>
        <taxon>Streptophyta</taxon>
        <taxon>Embryophyta</taxon>
        <taxon>Tracheophyta</taxon>
        <taxon>Spermatophyta</taxon>
        <taxon>Magnoliopsida</taxon>
        <taxon>Liliopsida</taxon>
        <taxon>Poales</taxon>
        <taxon>Poaceae</taxon>
        <taxon>BOP clade</taxon>
        <taxon>Oryzoideae</taxon>
        <taxon>Oryzeae</taxon>
        <taxon>Oryzinae</taxon>
        <taxon>Oryza</taxon>
    </lineage>
</organism>
<accession>A0A0E0IB48</accession>
<sequence length="104" mass="11574">MDELGIIEEGVDWRTRLGQDIRDRGDYLWRTGLIKGDLDDSYPVLLNNFLHVRKQASTPSVVLLHEKNKHGEIIHAQGNVQGTSSSGELVVQTHDQSVDGIGLN</sequence>
<dbReference type="AlphaFoldDB" id="A0A0E0IB48"/>
<proteinExistence type="predicted"/>
<dbReference type="Proteomes" id="UP000006591">
    <property type="component" value="Chromosome 8"/>
</dbReference>
<evidence type="ECO:0000313" key="2">
    <source>
        <dbReference type="Proteomes" id="UP000006591"/>
    </source>
</evidence>
<reference evidence="1" key="2">
    <citation type="submission" date="2018-04" db="EMBL/GenBank/DDBJ databases">
        <title>OnivRS2 (Oryza nivara Reference Sequence Version 2).</title>
        <authorList>
            <person name="Zhang J."/>
            <person name="Kudrna D."/>
            <person name="Lee S."/>
            <person name="Talag J."/>
            <person name="Rajasekar S."/>
            <person name="Welchert J."/>
            <person name="Hsing Y.-I."/>
            <person name="Wing R.A."/>
        </authorList>
    </citation>
    <scope>NUCLEOTIDE SEQUENCE [LARGE SCALE GENOMIC DNA]</scope>
    <source>
        <strain evidence="1">SL10</strain>
    </source>
</reference>
<protein>
    <submittedName>
        <fullName evidence="1">Uncharacterized protein</fullName>
    </submittedName>
</protein>
<reference evidence="1" key="1">
    <citation type="submission" date="2015-04" db="UniProtKB">
        <authorList>
            <consortium name="EnsemblPlants"/>
        </authorList>
    </citation>
    <scope>IDENTIFICATION</scope>
    <source>
        <strain evidence="1">SL10</strain>
    </source>
</reference>
<dbReference type="HOGENOM" id="CLU_2254497_0_0_1"/>